<dbReference type="RefSeq" id="WP_023082287.1">
    <property type="nucleotide sequence ID" value="NZ_JAEILH010000039.1"/>
</dbReference>
<dbReference type="InterPro" id="IPR029063">
    <property type="entry name" value="SAM-dependent_MTases_sf"/>
</dbReference>
<reference evidence="3" key="1">
    <citation type="submission" date="2020-12" db="EMBL/GenBank/DDBJ databases">
        <title>Comparative genomic insights into the epidemiology and virulence of plant pathogenic Pseudomonads from Turkey.</title>
        <authorList>
            <person name="Dillon M."/>
            <person name="Ruiz-Bedoya T."/>
            <person name="Bendalovic-Torma C."/>
            <person name="Guttman K.M."/>
            <person name="Kwak H."/>
            <person name="Middleton M.A."/>
            <person name="Wang P.W."/>
            <person name="Horuz S."/>
            <person name="Aysan Y."/>
            <person name="Guttman D.S."/>
        </authorList>
    </citation>
    <scope>NUCLEOTIDE SEQUENCE</scope>
    <source>
        <strain evidence="3">S5_IA_3a</strain>
    </source>
</reference>
<dbReference type="SUPFAM" id="SSF53335">
    <property type="entry name" value="S-adenosyl-L-methionine-dependent methyltransferases"/>
    <property type="match status" value="1"/>
</dbReference>
<organism evidence="3 4">
    <name type="scientific">Pseudomonas rhodesiae</name>
    <dbReference type="NCBI Taxonomy" id="76760"/>
    <lineage>
        <taxon>Bacteria</taxon>
        <taxon>Pseudomonadati</taxon>
        <taxon>Pseudomonadota</taxon>
        <taxon>Gammaproteobacteria</taxon>
        <taxon>Pseudomonadales</taxon>
        <taxon>Pseudomonadaceae</taxon>
        <taxon>Pseudomonas</taxon>
    </lineage>
</organism>
<evidence type="ECO:0000256" key="1">
    <source>
        <dbReference type="ARBA" id="ARBA00022679"/>
    </source>
</evidence>
<dbReference type="CDD" id="cd02440">
    <property type="entry name" value="AdoMet_MTases"/>
    <property type="match status" value="1"/>
</dbReference>
<evidence type="ECO:0000259" key="2">
    <source>
        <dbReference type="Pfam" id="PF13649"/>
    </source>
</evidence>
<feature type="domain" description="Methyltransferase" evidence="2">
    <location>
        <begin position="32"/>
        <end position="124"/>
    </location>
</feature>
<dbReference type="EMBL" id="JAEILH010000039">
    <property type="protein sequence ID" value="MBI6626634.1"/>
    <property type="molecule type" value="Genomic_DNA"/>
</dbReference>
<dbReference type="InterPro" id="IPR041698">
    <property type="entry name" value="Methyltransf_25"/>
</dbReference>
<keyword evidence="3" id="KW-0489">Methyltransferase</keyword>
<dbReference type="GO" id="GO:0032259">
    <property type="term" value="P:methylation"/>
    <property type="evidence" value="ECO:0007669"/>
    <property type="project" value="UniProtKB-KW"/>
</dbReference>
<comment type="caution">
    <text evidence="3">The sequence shown here is derived from an EMBL/GenBank/DDBJ whole genome shotgun (WGS) entry which is preliminary data.</text>
</comment>
<protein>
    <submittedName>
        <fullName evidence="3">Class I SAM-dependent methyltransferase</fullName>
    </submittedName>
</protein>
<gene>
    <name evidence="3" type="ORF">YA0853_23645</name>
</gene>
<sequence>MWDERYSDENYVYGTAPNTFLAEHVQMLQGPVLSLAEGEGRNAVFMASHGLDVLGVDGSAVGLAKARQLAQRHGVTIRVEQADLASYVPPEATFGAVVSIFGHLPGQARKRLHALVERSLRPGGIFLLESYSKAQIDRDTGGPKNLDMLVRREDIEREFQACEILLSQEIEREVIEGQFHTGLASVVQFIARKKAP</sequence>
<dbReference type="AlphaFoldDB" id="A0A8I1E8B0"/>
<name>A0A8I1E8B0_9PSED</name>
<dbReference type="PANTHER" id="PTHR43861:SF3">
    <property type="entry name" value="PUTATIVE (AFU_ORTHOLOGUE AFUA_2G14390)-RELATED"/>
    <property type="match status" value="1"/>
</dbReference>
<evidence type="ECO:0000313" key="3">
    <source>
        <dbReference type="EMBL" id="MBI6626634.1"/>
    </source>
</evidence>
<proteinExistence type="predicted"/>
<accession>A0A8I1E8B0</accession>
<dbReference type="PANTHER" id="PTHR43861">
    <property type="entry name" value="TRANS-ACONITATE 2-METHYLTRANSFERASE-RELATED"/>
    <property type="match status" value="1"/>
</dbReference>
<dbReference type="Gene3D" id="3.40.50.150">
    <property type="entry name" value="Vaccinia Virus protein VP39"/>
    <property type="match status" value="1"/>
</dbReference>
<dbReference type="GO" id="GO:0008168">
    <property type="term" value="F:methyltransferase activity"/>
    <property type="evidence" value="ECO:0007669"/>
    <property type="project" value="UniProtKB-KW"/>
</dbReference>
<keyword evidence="1 3" id="KW-0808">Transferase</keyword>
<evidence type="ECO:0000313" key="4">
    <source>
        <dbReference type="Proteomes" id="UP000645865"/>
    </source>
</evidence>
<dbReference type="Proteomes" id="UP000645865">
    <property type="component" value="Unassembled WGS sequence"/>
</dbReference>
<dbReference type="Pfam" id="PF13649">
    <property type="entry name" value="Methyltransf_25"/>
    <property type="match status" value="1"/>
</dbReference>